<evidence type="ECO:0000256" key="1">
    <source>
        <dbReference type="ARBA" id="ARBA00008535"/>
    </source>
</evidence>
<dbReference type="CDD" id="cd01852">
    <property type="entry name" value="AIG1"/>
    <property type="match status" value="1"/>
</dbReference>
<reference evidence="5" key="1">
    <citation type="journal article" date="2023" name="Science">
        <title>Genome structures resolve the early diversification of teleost fishes.</title>
        <authorList>
            <person name="Parey E."/>
            <person name="Louis A."/>
            <person name="Montfort J."/>
            <person name="Bouchez O."/>
            <person name="Roques C."/>
            <person name="Iampietro C."/>
            <person name="Lluch J."/>
            <person name="Castinel A."/>
            <person name="Donnadieu C."/>
            <person name="Desvignes T."/>
            <person name="Floi Bucao C."/>
            <person name="Jouanno E."/>
            <person name="Wen M."/>
            <person name="Mejri S."/>
            <person name="Dirks R."/>
            <person name="Jansen H."/>
            <person name="Henkel C."/>
            <person name="Chen W.J."/>
            <person name="Zahm M."/>
            <person name="Cabau C."/>
            <person name="Klopp C."/>
            <person name="Thompson A.W."/>
            <person name="Robinson-Rechavi M."/>
            <person name="Braasch I."/>
            <person name="Lecointre G."/>
            <person name="Bobe J."/>
            <person name="Postlethwait J.H."/>
            <person name="Berthelot C."/>
            <person name="Roest Crollius H."/>
            <person name="Guiguen Y."/>
        </authorList>
    </citation>
    <scope>NUCLEOTIDE SEQUENCE</scope>
    <source>
        <strain evidence="5">NC1722</strain>
    </source>
</reference>
<dbReference type="PANTHER" id="PTHR10903">
    <property type="entry name" value="GTPASE, IMAP FAMILY MEMBER-RELATED"/>
    <property type="match status" value="1"/>
</dbReference>
<dbReference type="InterPro" id="IPR006703">
    <property type="entry name" value="G_AIG1"/>
</dbReference>
<dbReference type="Proteomes" id="UP001221898">
    <property type="component" value="Unassembled WGS sequence"/>
</dbReference>
<dbReference type="AlphaFoldDB" id="A0AAD7VZS7"/>
<feature type="domain" description="AIG1-type G" evidence="4">
    <location>
        <begin position="51"/>
        <end position="249"/>
    </location>
</feature>
<accession>A0AAD7VZS7</accession>
<dbReference type="PROSITE" id="PS51720">
    <property type="entry name" value="G_AIG1"/>
    <property type="match status" value="1"/>
</dbReference>
<evidence type="ECO:0000256" key="3">
    <source>
        <dbReference type="ARBA" id="ARBA00023134"/>
    </source>
</evidence>
<keyword evidence="2" id="KW-0547">Nucleotide-binding</keyword>
<organism evidence="5 6">
    <name type="scientific">Aldrovandia affinis</name>
    <dbReference type="NCBI Taxonomy" id="143900"/>
    <lineage>
        <taxon>Eukaryota</taxon>
        <taxon>Metazoa</taxon>
        <taxon>Chordata</taxon>
        <taxon>Craniata</taxon>
        <taxon>Vertebrata</taxon>
        <taxon>Euteleostomi</taxon>
        <taxon>Actinopterygii</taxon>
        <taxon>Neopterygii</taxon>
        <taxon>Teleostei</taxon>
        <taxon>Notacanthiformes</taxon>
        <taxon>Halosauridae</taxon>
        <taxon>Aldrovandia</taxon>
    </lineage>
</organism>
<evidence type="ECO:0000259" key="4">
    <source>
        <dbReference type="PROSITE" id="PS51720"/>
    </source>
</evidence>
<proteinExistence type="inferred from homology"/>
<keyword evidence="6" id="KW-1185">Reference proteome</keyword>
<dbReference type="Gene3D" id="3.40.50.300">
    <property type="entry name" value="P-loop containing nucleotide triphosphate hydrolases"/>
    <property type="match status" value="1"/>
</dbReference>
<dbReference type="EMBL" id="JAINUG010000609">
    <property type="protein sequence ID" value="KAJ8366323.1"/>
    <property type="molecule type" value="Genomic_DNA"/>
</dbReference>
<dbReference type="FunFam" id="3.40.50.300:FF:000366">
    <property type="entry name" value="GTPase, IMAP family member 2"/>
    <property type="match status" value="1"/>
</dbReference>
<dbReference type="GO" id="GO:0005525">
    <property type="term" value="F:GTP binding"/>
    <property type="evidence" value="ECO:0007669"/>
    <property type="project" value="UniProtKB-KW"/>
</dbReference>
<evidence type="ECO:0000256" key="2">
    <source>
        <dbReference type="ARBA" id="ARBA00022741"/>
    </source>
</evidence>
<protein>
    <recommendedName>
        <fullName evidence="4">AIG1-type G domain-containing protein</fullName>
    </recommendedName>
</protein>
<sequence>MSYNSTDIGSALSSLSISLLSANHKNMAGVMVGSPLGTKPQQNADNNWGQGNDLRIVLVGKTGVGKSAAANTILGRKAFKAQLCASSVTEDCDKERGEVNGRDVAVVDTPGLFDTKHSNDEIIREIVNCISLSSPGPHVFVVVIQLGRFTQEEQKTVEIIQETFGAESAKYTMVLFTHGDDLDGMSIEDFISNSKLSDFVGQCHGGYHVFNNKDMENRSQVTQLLQKIDKMVEGNGGCCYTNKMYEEAEAAIQAEIRRGKSREQAERDNIFLEKAIKAVERIIQMFLEKQEAAIKSAEKQNELLFKYLTADMKSREEVKKSRCTIQ</sequence>
<evidence type="ECO:0000313" key="5">
    <source>
        <dbReference type="EMBL" id="KAJ8366323.1"/>
    </source>
</evidence>
<name>A0AAD7VZS7_9TELE</name>
<keyword evidence="3" id="KW-0342">GTP-binding</keyword>
<comment type="similarity">
    <text evidence="1">Belongs to the TRAFAC class TrmE-Era-EngA-EngB-Septin-like GTPase superfamily. AIG1/Toc34/Toc159-like paraseptin GTPase family. IAN subfamily.</text>
</comment>
<dbReference type="InterPro" id="IPR027417">
    <property type="entry name" value="P-loop_NTPase"/>
</dbReference>
<dbReference type="Pfam" id="PF04548">
    <property type="entry name" value="AIG1"/>
    <property type="match status" value="1"/>
</dbReference>
<evidence type="ECO:0000313" key="6">
    <source>
        <dbReference type="Proteomes" id="UP001221898"/>
    </source>
</evidence>
<gene>
    <name evidence="5" type="ORF">AAFF_G00361350</name>
</gene>
<comment type="caution">
    <text evidence="5">The sequence shown here is derived from an EMBL/GenBank/DDBJ whole genome shotgun (WGS) entry which is preliminary data.</text>
</comment>
<dbReference type="InterPro" id="IPR045058">
    <property type="entry name" value="GIMA/IAN/Toc"/>
</dbReference>
<dbReference type="PANTHER" id="PTHR10903:SF186">
    <property type="entry name" value="GTPASE IMAP FAMILY MEMBER 4-LIKE-RELATED"/>
    <property type="match status" value="1"/>
</dbReference>
<dbReference type="SUPFAM" id="SSF52540">
    <property type="entry name" value="P-loop containing nucleoside triphosphate hydrolases"/>
    <property type="match status" value="1"/>
</dbReference>